<comment type="caution">
    <text evidence="1">The sequence shown here is derived from an EMBL/GenBank/DDBJ whole genome shotgun (WGS) entry which is preliminary data.</text>
</comment>
<evidence type="ECO:0000313" key="1">
    <source>
        <dbReference type="EMBL" id="KAK9915755.1"/>
    </source>
</evidence>
<gene>
    <name evidence="1" type="ORF">WJX75_003700</name>
</gene>
<keyword evidence="2" id="KW-1185">Reference proteome</keyword>
<name>A0ABR2YVC0_9CHLO</name>
<evidence type="ECO:0000313" key="2">
    <source>
        <dbReference type="Proteomes" id="UP001491310"/>
    </source>
</evidence>
<reference evidence="1 2" key="1">
    <citation type="journal article" date="2024" name="Nat. Commun.">
        <title>Phylogenomics reveals the evolutionary origins of lichenization in chlorophyte algae.</title>
        <authorList>
            <person name="Puginier C."/>
            <person name="Libourel C."/>
            <person name="Otte J."/>
            <person name="Skaloud P."/>
            <person name="Haon M."/>
            <person name="Grisel S."/>
            <person name="Petersen M."/>
            <person name="Berrin J.G."/>
            <person name="Delaux P.M."/>
            <person name="Dal Grande F."/>
            <person name="Keller J."/>
        </authorList>
    </citation>
    <scope>NUCLEOTIDE SEQUENCE [LARGE SCALE GENOMIC DNA]</scope>
    <source>
        <strain evidence="1 2">SAG 216-7</strain>
    </source>
</reference>
<accession>A0ABR2YVC0</accession>
<dbReference type="Proteomes" id="UP001491310">
    <property type="component" value="Unassembled WGS sequence"/>
</dbReference>
<dbReference type="EMBL" id="JALJOT010000004">
    <property type="protein sequence ID" value="KAK9915755.1"/>
    <property type="molecule type" value="Genomic_DNA"/>
</dbReference>
<proteinExistence type="predicted"/>
<organism evidence="1 2">
    <name type="scientific">Coccomyxa subellipsoidea</name>
    <dbReference type="NCBI Taxonomy" id="248742"/>
    <lineage>
        <taxon>Eukaryota</taxon>
        <taxon>Viridiplantae</taxon>
        <taxon>Chlorophyta</taxon>
        <taxon>core chlorophytes</taxon>
        <taxon>Trebouxiophyceae</taxon>
        <taxon>Trebouxiophyceae incertae sedis</taxon>
        <taxon>Coccomyxaceae</taxon>
        <taxon>Coccomyxa</taxon>
    </lineage>
</organism>
<protein>
    <submittedName>
        <fullName evidence="1">Uncharacterized protein</fullName>
    </submittedName>
</protein>
<sequence>MDKIQLFSFLDGSLTLHGLSLTPDALKKLSWHLECRQVTIASVFIQIAWPWRARGSLRVRVAGLSIALFTRSIPQPISPEAKKQQELRTAQRSNDPKLAAVDRLLLMHPARLSLPWNFGILLRAVLVQSTSTVMASQHYKAFLELKVLSKNLLGSRRQAGLAQCDAPAFQYPAERGPQCASQLVQPLRVFSSHCVGKCHGALFQQRMHEGDSTDQGQLDHIPER</sequence>